<dbReference type="AlphaFoldDB" id="A0A5N5GTK9"/>
<comment type="caution">
    <text evidence="1">The sequence shown here is derived from an EMBL/GenBank/DDBJ whole genome shotgun (WGS) entry which is preliminary data.</text>
</comment>
<proteinExistence type="predicted"/>
<reference evidence="1 2" key="1">
    <citation type="submission" date="2019-09" db="EMBL/GenBank/DDBJ databases">
        <authorList>
            <person name="Ou C."/>
        </authorList>
    </citation>
    <scope>NUCLEOTIDE SEQUENCE [LARGE SCALE GENOMIC DNA]</scope>
    <source>
        <strain evidence="1">S2</strain>
        <tissue evidence="1">Leaf</tissue>
    </source>
</reference>
<reference evidence="2" key="2">
    <citation type="submission" date="2019-10" db="EMBL/GenBank/DDBJ databases">
        <title>A de novo genome assembly of a pear dwarfing rootstock.</title>
        <authorList>
            <person name="Wang F."/>
            <person name="Wang J."/>
            <person name="Li S."/>
            <person name="Zhang Y."/>
            <person name="Fang M."/>
            <person name="Ma L."/>
            <person name="Zhao Y."/>
            <person name="Jiang S."/>
        </authorList>
    </citation>
    <scope>NUCLEOTIDE SEQUENCE [LARGE SCALE GENOMIC DNA]</scope>
</reference>
<gene>
    <name evidence="1" type="ORF">D8674_013110</name>
</gene>
<name>A0A5N5GTK9_9ROSA</name>
<sequence length="115" mass="13362">MVQAKPSEHLMTFHVMDNLPLYNVILGREWLHAMGKVPFKDPSRYSKLMRTSKRFNDREIEGLVPTDETLVEERKSKPLQASLSDLKQSKSHTKYMQFDSLPKIYRQSSPNPIAT</sequence>
<dbReference type="Proteomes" id="UP000327157">
    <property type="component" value="Chromosome 15"/>
</dbReference>
<reference evidence="1 2" key="3">
    <citation type="submission" date="2019-11" db="EMBL/GenBank/DDBJ databases">
        <title>A de novo genome assembly of a pear dwarfing rootstock.</title>
        <authorList>
            <person name="Wang F."/>
            <person name="Wang J."/>
            <person name="Li S."/>
            <person name="Zhang Y."/>
            <person name="Fang M."/>
            <person name="Ma L."/>
            <person name="Zhao Y."/>
            <person name="Jiang S."/>
        </authorList>
    </citation>
    <scope>NUCLEOTIDE SEQUENCE [LARGE SCALE GENOMIC DNA]</scope>
    <source>
        <strain evidence="1">S2</strain>
        <tissue evidence="1">Leaf</tissue>
    </source>
</reference>
<evidence type="ECO:0000313" key="2">
    <source>
        <dbReference type="Proteomes" id="UP000327157"/>
    </source>
</evidence>
<dbReference type="EMBL" id="SMOL01000401">
    <property type="protein sequence ID" value="KAB2617241.1"/>
    <property type="molecule type" value="Genomic_DNA"/>
</dbReference>
<keyword evidence="2" id="KW-1185">Reference proteome</keyword>
<organism evidence="1 2">
    <name type="scientific">Pyrus ussuriensis x Pyrus communis</name>
    <dbReference type="NCBI Taxonomy" id="2448454"/>
    <lineage>
        <taxon>Eukaryota</taxon>
        <taxon>Viridiplantae</taxon>
        <taxon>Streptophyta</taxon>
        <taxon>Embryophyta</taxon>
        <taxon>Tracheophyta</taxon>
        <taxon>Spermatophyta</taxon>
        <taxon>Magnoliopsida</taxon>
        <taxon>eudicotyledons</taxon>
        <taxon>Gunneridae</taxon>
        <taxon>Pentapetalae</taxon>
        <taxon>rosids</taxon>
        <taxon>fabids</taxon>
        <taxon>Rosales</taxon>
        <taxon>Rosaceae</taxon>
        <taxon>Amygdaloideae</taxon>
        <taxon>Maleae</taxon>
        <taxon>Pyrus</taxon>
    </lineage>
</organism>
<protein>
    <submittedName>
        <fullName evidence="1">Uncharacterized protein</fullName>
    </submittedName>
</protein>
<evidence type="ECO:0000313" key="1">
    <source>
        <dbReference type="EMBL" id="KAB2617241.1"/>
    </source>
</evidence>
<accession>A0A5N5GTK9</accession>